<evidence type="ECO:0000256" key="4">
    <source>
        <dbReference type="ARBA" id="ARBA00022741"/>
    </source>
</evidence>
<keyword evidence="5 8" id="KW-0067">ATP-binding</keyword>
<comment type="catalytic activity">
    <reaction evidence="8">
        <text>ATP + H2O + polyamine-[polyamine-binding protein]Side 1 = ADP + phosphate + polyamineSide 2 + [polyamine-binding protein]Side 1.</text>
        <dbReference type="EC" id="7.6.2.11"/>
    </reaction>
</comment>
<name>A0A1E3VXT1_9HYPH</name>
<keyword evidence="4 8" id="KW-0547">Nucleotide-binding</keyword>
<dbReference type="GO" id="GO:0015417">
    <property type="term" value="F:ABC-type polyamine transporter activity"/>
    <property type="evidence" value="ECO:0007669"/>
    <property type="project" value="UniProtKB-EC"/>
</dbReference>
<dbReference type="Gene3D" id="3.40.50.300">
    <property type="entry name" value="P-loop containing nucleotide triphosphate hydrolases"/>
    <property type="match status" value="1"/>
</dbReference>
<evidence type="ECO:0000256" key="3">
    <source>
        <dbReference type="ARBA" id="ARBA00022519"/>
    </source>
</evidence>
<dbReference type="NCBIfam" id="TIGR01187">
    <property type="entry name" value="potA"/>
    <property type="match status" value="1"/>
</dbReference>
<reference evidence="10 11" key="1">
    <citation type="journal article" date="2016" name="Environ. Microbiol.">
        <title>New Methyloceanibacter diversity from North Sea sediments includes methanotroph containing solely the soluble methane monooxygenase.</title>
        <authorList>
            <person name="Vekeman B."/>
            <person name="Kerckhof F.M."/>
            <person name="Cremers G."/>
            <person name="de Vos P."/>
            <person name="Vandamme P."/>
            <person name="Boon N."/>
            <person name="Op den Camp H.J."/>
            <person name="Heylen K."/>
        </authorList>
    </citation>
    <scope>NUCLEOTIDE SEQUENCE [LARGE SCALE GENOMIC DNA]</scope>
    <source>
        <strain evidence="10 11">R-67175</strain>
    </source>
</reference>
<comment type="similarity">
    <text evidence="8">Belongs to the ABC transporter superfamily. Spermidine/putrescine importer (TC 3.A.1.11.1) family.</text>
</comment>
<accession>A0A1E3VXT1</accession>
<evidence type="ECO:0000256" key="2">
    <source>
        <dbReference type="ARBA" id="ARBA00022475"/>
    </source>
</evidence>
<dbReference type="SUPFAM" id="SSF50331">
    <property type="entry name" value="MOP-like"/>
    <property type="match status" value="1"/>
</dbReference>
<dbReference type="EMBL" id="LPWF01000023">
    <property type="protein sequence ID" value="ODR98348.1"/>
    <property type="molecule type" value="Genomic_DNA"/>
</dbReference>
<dbReference type="OrthoDB" id="9802264at2"/>
<comment type="function">
    <text evidence="8">Part of the ABC transporter complex PotABCD involved in spermidine/putrescine import. Responsible for energy coupling to the transport system.</text>
</comment>
<evidence type="ECO:0000256" key="8">
    <source>
        <dbReference type="RuleBase" id="RU364083"/>
    </source>
</evidence>
<dbReference type="GO" id="GO:0016887">
    <property type="term" value="F:ATP hydrolysis activity"/>
    <property type="evidence" value="ECO:0007669"/>
    <property type="project" value="InterPro"/>
</dbReference>
<evidence type="ECO:0000313" key="10">
    <source>
        <dbReference type="EMBL" id="ODR98348.1"/>
    </source>
</evidence>
<organism evidence="10 11">
    <name type="scientific">Methyloceanibacter superfactus</name>
    <dbReference type="NCBI Taxonomy" id="1774969"/>
    <lineage>
        <taxon>Bacteria</taxon>
        <taxon>Pseudomonadati</taxon>
        <taxon>Pseudomonadota</taxon>
        <taxon>Alphaproteobacteria</taxon>
        <taxon>Hyphomicrobiales</taxon>
        <taxon>Hyphomicrobiaceae</taxon>
        <taxon>Methyloceanibacter</taxon>
    </lineage>
</organism>
<keyword evidence="2 8" id="KW-1003">Cell membrane</keyword>
<dbReference type="Proteomes" id="UP000094472">
    <property type="component" value="Unassembled WGS sequence"/>
</dbReference>
<dbReference type="GO" id="GO:0015847">
    <property type="term" value="P:putrescine transport"/>
    <property type="evidence" value="ECO:0007669"/>
    <property type="project" value="UniProtKB-ARBA"/>
</dbReference>
<evidence type="ECO:0000256" key="1">
    <source>
        <dbReference type="ARBA" id="ARBA00022448"/>
    </source>
</evidence>
<dbReference type="PANTHER" id="PTHR42781:SF5">
    <property type="entry name" value="PUTRESCINE TRANSPORT ATP-BINDING PROTEIN POTG"/>
    <property type="match status" value="1"/>
</dbReference>
<comment type="subunit">
    <text evidence="8">The complex is composed of two ATP-binding proteins (PotA), two transmembrane proteins (PotB and PotC) and a solute-binding protein (PotD).</text>
</comment>
<protein>
    <recommendedName>
        <fullName evidence="8">Spermidine/putrescine import ATP-binding protein PotA</fullName>
        <ecNumber evidence="8">7.6.2.11</ecNumber>
    </recommendedName>
</protein>
<dbReference type="InterPro" id="IPR050093">
    <property type="entry name" value="ABC_SmlMolc_Importer"/>
</dbReference>
<evidence type="ECO:0000256" key="7">
    <source>
        <dbReference type="ARBA" id="ARBA00023136"/>
    </source>
</evidence>
<dbReference type="InterPro" id="IPR008995">
    <property type="entry name" value="Mo/tungstate-bd_C_term_dom"/>
</dbReference>
<keyword evidence="11" id="KW-1185">Reference proteome</keyword>
<dbReference type="Gene3D" id="2.40.50.100">
    <property type="match status" value="1"/>
</dbReference>
<dbReference type="InterPro" id="IPR017871">
    <property type="entry name" value="ABC_transporter-like_CS"/>
</dbReference>
<evidence type="ECO:0000256" key="5">
    <source>
        <dbReference type="ARBA" id="ARBA00022840"/>
    </source>
</evidence>
<gene>
    <name evidence="8" type="primary">potA</name>
    <name evidence="10" type="ORF">AUC69_09930</name>
</gene>
<evidence type="ECO:0000256" key="6">
    <source>
        <dbReference type="ARBA" id="ARBA00022967"/>
    </source>
</evidence>
<dbReference type="PROSITE" id="PS50893">
    <property type="entry name" value="ABC_TRANSPORTER_2"/>
    <property type="match status" value="1"/>
</dbReference>
<dbReference type="Pfam" id="PF08402">
    <property type="entry name" value="TOBE_2"/>
    <property type="match status" value="1"/>
</dbReference>
<keyword evidence="1 8" id="KW-0813">Transport</keyword>
<dbReference type="PANTHER" id="PTHR42781">
    <property type="entry name" value="SPERMIDINE/PUTRESCINE IMPORT ATP-BINDING PROTEIN POTA"/>
    <property type="match status" value="1"/>
</dbReference>
<dbReference type="RefSeq" id="WP_069441576.1">
    <property type="nucleotide sequence ID" value="NZ_LPWF01000023.1"/>
</dbReference>
<evidence type="ECO:0000313" key="11">
    <source>
        <dbReference type="Proteomes" id="UP000094472"/>
    </source>
</evidence>
<keyword evidence="7 8" id="KW-0472">Membrane</keyword>
<dbReference type="InterPro" id="IPR027417">
    <property type="entry name" value="P-loop_NTPase"/>
</dbReference>
<dbReference type="GO" id="GO:0043190">
    <property type="term" value="C:ATP-binding cassette (ABC) transporter complex"/>
    <property type="evidence" value="ECO:0007669"/>
    <property type="project" value="InterPro"/>
</dbReference>
<dbReference type="EC" id="7.6.2.11" evidence="8"/>
<dbReference type="SMART" id="SM00382">
    <property type="entry name" value="AAA"/>
    <property type="match status" value="1"/>
</dbReference>
<evidence type="ECO:0000259" key="9">
    <source>
        <dbReference type="PROSITE" id="PS50893"/>
    </source>
</evidence>
<dbReference type="STRING" id="1774969.AUC69_09930"/>
<dbReference type="InterPro" id="IPR013611">
    <property type="entry name" value="Transp-assoc_OB_typ2"/>
</dbReference>
<keyword evidence="6 8" id="KW-1278">Translocase</keyword>
<keyword evidence="3" id="KW-0997">Cell inner membrane</keyword>
<dbReference type="PROSITE" id="PS00211">
    <property type="entry name" value="ABC_TRANSPORTER_1"/>
    <property type="match status" value="1"/>
</dbReference>
<dbReference type="SUPFAM" id="SSF52540">
    <property type="entry name" value="P-loop containing nucleoside triphosphate hydrolases"/>
    <property type="match status" value="1"/>
</dbReference>
<proteinExistence type="inferred from homology"/>
<dbReference type="InterPro" id="IPR003439">
    <property type="entry name" value="ABC_transporter-like_ATP-bd"/>
</dbReference>
<dbReference type="GO" id="GO:0005524">
    <property type="term" value="F:ATP binding"/>
    <property type="evidence" value="ECO:0007669"/>
    <property type="project" value="UniProtKB-KW"/>
</dbReference>
<comment type="caution">
    <text evidence="10">The sequence shown here is derived from an EMBL/GenBank/DDBJ whole genome shotgun (WGS) entry which is preliminary data.</text>
</comment>
<dbReference type="InterPro" id="IPR005893">
    <property type="entry name" value="PotA-like"/>
</dbReference>
<feature type="domain" description="ABC transporter" evidence="9">
    <location>
        <begin position="19"/>
        <end position="249"/>
    </location>
</feature>
<dbReference type="AlphaFoldDB" id="A0A1E3VXT1"/>
<dbReference type="Pfam" id="PF00005">
    <property type="entry name" value="ABC_tran"/>
    <property type="match status" value="1"/>
</dbReference>
<dbReference type="FunFam" id="3.40.50.300:FF:000133">
    <property type="entry name" value="Spermidine/putrescine import ATP-binding protein PotA"/>
    <property type="match status" value="1"/>
</dbReference>
<dbReference type="InterPro" id="IPR003593">
    <property type="entry name" value="AAA+_ATPase"/>
</dbReference>
<sequence length="385" mass="42159">MNVDQVSPGGTEAAVKPIISFRDICKRWGSTVGVDHVSLDIEPGEFFALLGPSGCGKTTLLRMLAGLEVPTEGHVLIDGQDMGDIPPNKRAVNMVFQSYAVFPHMTVADNVAYGLKIDRVPQPQRADRVQEALELVQLGQLADRKPDQLSGGQRQRVALARALVKKPKVLLLDEPLSALDAKLREAMRFELSQLQQKVGITFIMVTHDQNEALAIASRIAVMNKGSIAQLGTPSDLYEFPASRFVADFIGSVNMFEGTLIDDKPDEATVACPELEPHRIHVPHAVLGQESSKVWVAIRPEKMNLHKDTDAPPSVPECPAAHNVAKGEIKEISYLGDISIFHVQLANGTLVRISRPNRSRFDQDDFGWGEKVWVSWSGTSPVVLQG</sequence>